<evidence type="ECO:0000256" key="3">
    <source>
        <dbReference type="ARBA" id="ARBA00022475"/>
    </source>
</evidence>
<name>I1XLZ9_METNJ</name>
<sequence>MASTEDFFKPKPQQEAKQKSDISPEETDNFFKVLSDNSELNLPDSVETDPLTDFDDTLLIPPRRNRSLKWLIVTLFILLIGMLAWDVVDFAQMLWQQSKAMGLAFSAFAVFLAGLVLQQLLVYRRNQKQLKRADQIREQAAQLVHEQHLGNAKKWLNSLETFYDGQPQADLLKPCVDKLPDYLNDSEVVYRISEDFYRQLDRHAIHIIERTSISSAAMIAVSQLAVVDSLLVVWKTLKMINQINMIYGVRLNRLAQWQLNLRVCKIALGSYASQAGISFFSEQVGIGLGGKILGSVAQGFGVGLYQARIGIHAMQHIRPVAFTSDERPKLNMFANLLRRKLTKLTAEQDSD</sequence>
<protein>
    <submittedName>
        <fullName evidence="10">Membrane protein</fullName>
    </submittedName>
</protein>
<evidence type="ECO:0000256" key="6">
    <source>
        <dbReference type="ARBA" id="ARBA00022989"/>
    </source>
</evidence>
<evidence type="ECO:0000256" key="5">
    <source>
        <dbReference type="ARBA" id="ARBA00022692"/>
    </source>
</evidence>
<gene>
    <name evidence="10" type="ordered locus">Q7A_2628</name>
</gene>
<feature type="transmembrane region" description="Helical" evidence="9">
    <location>
        <begin position="70"/>
        <end position="88"/>
    </location>
</feature>
<dbReference type="InterPro" id="IPR006507">
    <property type="entry name" value="UPF0283"/>
</dbReference>
<organism evidence="10 11">
    <name type="scientific">Methylophaga nitratireducenticrescens</name>
    <dbReference type="NCBI Taxonomy" id="754476"/>
    <lineage>
        <taxon>Bacteria</taxon>
        <taxon>Pseudomonadati</taxon>
        <taxon>Pseudomonadota</taxon>
        <taxon>Gammaproteobacteria</taxon>
        <taxon>Thiotrichales</taxon>
        <taxon>Piscirickettsiaceae</taxon>
        <taxon>Methylophaga</taxon>
    </lineage>
</organism>
<dbReference type="OrthoDB" id="958025at2"/>
<dbReference type="AlphaFoldDB" id="I1XLZ9"/>
<keyword evidence="3" id="KW-1003">Cell membrane</keyword>
<evidence type="ECO:0000256" key="8">
    <source>
        <dbReference type="SAM" id="MobiDB-lite"/>
    </source>
</evidence>
<dbReference type="eggNOG" id="COG3768">
    <property type="taxonomic scope" value="Bacteria"/>
</dbReference>
<accession>I1XLZ9</accession>
<dbReference type="EMBL" id="CP003390">
    <property type="protein sequence ID" value="AFI85418.1"/>
    <property type="molecule type" value="Genomic_DNA"/>
</dbReference>
<dbReference type="PATRIC" id="fig|754476.3.peg.2578"/>
<keyword evidence="7 9" id="KW-0472">Membrane</keyword>
<evidence type="ECO:0000313" key="11">
    <source>
        <dbReference type="Proteomes" id="UP000009144"/>
    </source>
</evidence>
<dbReference type="RefSeq" id="WP_014707779.1">
    <property type="nucleotide sequence ID" value="NC_017857.3"/>
</dbReference>
<feature type="transmembrane region" description="Helical" evidence="9">
    <location>
        <begin position="100"/>
        <end position="123"/>
    </location>
</feature>
<dbReference type="InterPro" id="IPR021147">
    <property type="entry name" value="DUF697"/>
</dbReference>
<feature type="region of interest" description="Disordered" evidence="8">
    <location>
        <begin position="1"/>
        <end position="25"/>
    </location>
</feature>
<keyword evidence="4" id="KW-0997">Cell inner membrane</keyword>
<dbReference type="PANTHER" id="PTHR39342:SF1">
    <property type="entry name" value="UPF0283 MEMBRANE PROTEIN YCJF"/>
    <property type="match status" value="1"/>
</dbReference>
<evidence type="ECO:0000313" key="10">
    <source>
        <dbReference type="EMBL" id="AFI85418.1"/>
    </source>
</evidence>
<dbReference type="HOGENOM" id="CLU_806110_0_0_6"/>
<keyword evidence="11" id="KW-1185">Reference proteome</keyword>
<feature type="compositionally biased region" description="Basic and acidic residues" evidence="8">
    <location>
        <begin position="1"/>
        <end position="22"/>
    </location>
</feature>
<comment type="subcellular location">
    <subcellularLocation>
        <location evidence="1">Cell inner membrane</location>
        <topology evidence="1">Multi-pass membrane protein</topology>
    </subcellularLocation>
</comment>
<comment type="similarity">
    <text evidence="2">Belongs to the UPF0283 family.</text>
</comment>
<dbReference type="Pfam" id="PF05128">
    <property type="entry name" value="DUF697"/>
    <property type="match status" value="1"/>
</dbReference>
<proteinExistence type="inferred from homology"/>
<reference evidence="10 11" key="1">
    <citation type="journal article" date="2012" name="J. Bacteriol.">
        <title>Complete genome sequences of Methylophaga sp. strain JAM1 and Methylophaga sp. strain JAM7.</title>
        <authorList>
            <person name="Villeneuve C."/>
            <person name="Martineau C."/>
            <person name="Mauffrey F."/>
            <person name="Villemur R."/>
        </authorList>
    </citation>
    <scope>NUCLEOTIDE SEQUENCE [LARGE SCALE GENOMIC DNA]</scope>
    <source>
        <strain evidence="10 11">JAM1</strain>
    </source>
</reference>
<dbReference type="PANTHER" id="PTHR39342">
    <property type="entry name" value="UPF0283 MEMBRANE PROTEIN YCJF"/>
    <property type="match status" value="1"/>
</dbReference>
<keyword evidence="5 9" id="KW-0812">Transmembrane</keyword>
<dbReference type="KEGG" id="mej:Q7A_2628"/>
<dbReference type="NCBIfam" id="TIGR01620">
    <property type="entry name" value="hyp_HI0043"/>
    <property type="match status" value="1"/>
</dbReference>
<dbReference type="GO" id="GO:0005886">
    <property type="term" value="C:plasma membrane"/>
    <property type="evidence" value="ECO:0007669"/>
    <property type="project" value="UniProtKB-SubCell"/>
</dbReference>
<evidence type="ECO:0000256" key="9">
    <source>
        <dbReference type="SAM" id="Phobius"/>
    </source>
</evidence>
<keyword evidence="6 9" id="KW-1133">Transmembrane helix</keyword>
<evidence type="ECO:0000256" key="2">
    <source>
        <dbReference type="ARBA" id="ARBA00008255"/>
    </source>
</evidence>
<reference evidence="10 11" key="2">
    <citation type="journal article" date="2013" name="Int. J. Syst. Evol. Microbiol.">
        <title>Methylophaga nitratireducenticrescens sp. nov. and Methylophaga frappieri sp. nov., isolated from the biofilm of the methanol-fed denitrification system treating the seawater at the Montreal Biodome.</title>
        <authorList>
            <person name="Villeneuve C."/>
            <person name="Martineau C."/>
            <person name="Mauffrey F."/>
            <person name="Villemur R."/>
        </authorList>
    </citation>
    <scope>NUCLEOTIDE SEQUENCE [LARGE SCALE GENOMIC DNA]</scope>
    <source>
        <strain evidence="10 11">JAM1</strain>
    </source>
</reference>
<evidence type="ECO:0000256" key="7">
    <source>
        <dbReference type="ARBA" id="ARBA00023136"/>
    </source>
</evidence>
<dbReference type="STRING" id="754476.Q7A_2628"/>
<evidence type="ECO:0000256" key="4">
    <source>
        <dbReference type="ARBA" id="ARBA00022519"/>
    </source>
</evidence>
<evidence type="ECO:0000256" key="1">
    <source>
        <dbReference type="ARBA" id="ARBA00004429"/>
    </source>
</evidence>
<dbReference type="Proteomes" id="UP000009144">
    <property type="component" value="Chromosome"/>
</dbReference>